<dbReference type="Pfam" id="PF09772">
    <property type="entry name" value="Tmem26"/>
    <property type="match status" value="1"/>
</dbReference>
<keyword evidence="2" id="KW-0472">Membrane</keyword>
<dbReference type="Proteomes" id="UP000828390">
    <property type="component" value="Unassembled WGS sequence"/>
</dbReference>
<dbReference type="PANTHER" id="PTHR22168">
    <property type="entry name" value="TMEM26 PROTEIN"/>
    <property type="match status" value="1"/>
</dbReference>
<evidence type="ECO:0000313" key="4">
    <source>
        <dbReference type="Proteomes" id="UP000828390"/>
    </source>
</evidence>
<evidence type="ECO:0000256" key="1">
    <source>
        <dbReference type="SAM" id="MobiDB-lite"/>
    </source>
</evidence>
<feature type="transmembrane region" description="Helical" evidence="2">
    <location>
        <begin position="34"/>
        <end position="52"/>
    </location>
</feature>
<keyword evidence="2" id="KW-1133">Transmembrane helix</keyword>
<dbReference type="AlphaFoldDB" id="A0A9D4H250"/>
<feature type="transmembrane region" description="Helical" evidence="2">
    <location>
        <begin position="292"/>
        <end position="308"/>
    </location>
</feature>
<evidence type="ECO:0000256" key="2">
    <source>
        <dbReference type="SAM" id="Phobius"/>
    </source>
</evidence>
<dbReference type="PANTHER" id="PTHR22168:SF8">
    <property type="entry name" value="TRANSMEMBRANE PROTEIN 26"/>
    <property type="match status" value="1"/>
</dbReference>
<sequence length="408" mass="46785">MGFLTYVRAVVVRLLFACHGIVAIWRLYMVTGSVWSWYLSGALFLLFLETLVTIAKKRGHEWKWFCPSVFFYLCSVVPAIWFLELHEMEERITVRESPASNSTNLTIEPSGRNSSKESLDLNLEELGLNISIPIAISADLWLRVLEQFLLLMLIVGRWILPKGSISHDQLSQLLLVYVGTAADIVEFYEAFSENEVKYNRMLCYIILGIWTLSLLQFTLVLTASKARRDQIGLPLQIRDDSDQDGCCNPELYGIVTSIMLQDLPFLCVRLILIFWFHVVSYTNMFFTSKNSLVIILLIYRLIVVHGEAQKRRKKHRQPLKSHSNQNANGNKQLKQIRDNGRSRSTPNVCQTAVNDSLPMHLKKKTECQKKGSTSTLTLPTIYSSDPSLRNLERYRRKSGTPNLLYNAE</sequence>
<comment type="caution">
    <text evidence="3">The sequence shown here is derived from an EMBL/GenBank/DDBJ whole genome shotgun (WGS) entry which is preliminary data.</text>
</comment>
<proteinExistence type="predicted"/>
<dbReference type="OrthoDB" id="10042902at2759"/>
<keyword evidence="2" id="KW-0812">Transmembrane</keyword>
<reference evidence="3" key="2">
    <citation type="submission" date="2020-11" db="EMBL/GenBank/DDBJ databases">
        <authorList>
            <person name="McCartney M.A."/>
            <person name="Auch B."/>
            <person name="Kono T."/>
            <person name="Mallez S."/>
            <person name="Becker A."/>
            <person name="Gohl D.M."/>
            <person name="Silverstein K.A.T."/>
            <person name="Koren S."/>
            <person name="Bechman K.B."/>
            <person name="Herman A."/>
            <person name="Abrahante J.E."/>
            <person name="Garbe J."/>
        </authorList>
    </citation>
    <scope>NUCLEOTIDE SEQUENCE</scope>
    <source>
        <strain evidence="3">Duluth1</strain>
        <tissue evidence="3">Whole animal</tissue>
    </source>
</reference>
<feature type="region of interest" description="Disordered" evidence="1">
    <location>
        <begin position="312"/>
        <end position="349"/>
    </location>
</feature>
<organism evidence="3 4">
    <name type="scientific">Dreissena polymorpha</name>
    <name type="common">Zebra mussel</name>
    <name type="synonym">Mytilus polymorpha</name>
    <dbReference type="NCBI Taxonomy" id="45954"/>
    <lineage>
        <taxon>Eukaryota</taxon>
        <taxon>Metazoa</taxon>
        <taxon>Spiralia</taxon>
        <taxon>Lophotrochozoa</taxon>
        <taxon>Mollusca</taxon>
        <taxon>Bivalvia</taxon>
        <taxon>Autobranchia</taxon>
        <taxon>Heteroconchia</taxon>
        <taxon>Euheterodonta</taxon>
        <taxon>Imparidentia</taxon>
        <taxon>Neoheterodontei</taxon>
        <taxon>Myida</taxon>
        <taxon>Dreissenoidea</taxon>
        <taxon>Dreissenidae</taxon>
        <taxon>Dreissena</taxon>
    </lineage>
</organism>
<protein>
    <recommendedName>
        <fullName evidence="5">Transmembrane protein 26</fullName>
    </recommendedName>
</protein>
<feature type="compositionally biased region" description="Polar residues" evidence="1">
    <location>
        <begin position="320"/>
        <end position="333"/>
    </location>
</feature>
<feature type="transmembrane region" description="Helical" evidence="2">
    <location>
        <begin position="266"/>
        <end position="286"/>
    </location>
</feature>
<feature type="transmembrane region" description="Helical" evidence="2">
    <location>
        <begin position="64"/>
        <end position="83"/>
    </location>
</feature>
<feature type="transmembrane region" description="Helical" evidence="2">
    <location>
        <begin position="203"/>
        <end position="223"/>
    </location>
</feature>
<gene>
    <name evidence="3" type="ORF">DPMN_129115</name>
</gene>
<evidence type="ECO:0008006" key="5">
    <source>
        <dbReference type="Google" id="ProtNLM"/>
    </source>
</evidence>
<accession>A0A9D4H250</accession>
<reference evidence="3" key="1">
    <citation type="journal article" date="2019" name="bioRxiv">
        <title>The Genome of the Zebra Mussel, Dreissena polymorpha: A Resource for Invasive Species Research.</title>
        <authorList>
            <person name="McCartney M.A."/>
            <person name="Auch B."/>
            <person name="Kono T."/>
            <person name="Mallez S."/>
            <person name="Zhang Y."/>
            <person name="Obille A."/>
            <person name="Becker A."/>
            <person name="Abrahante J.E."/>
            <person name="Garbe J."/>
            <person name="Badalamenti J.P."/>
            <person name="Herman A."/>
            <person name="Mangelson H."/>
            <person name="Liachko I."/>
            <person name="Sullivan S."/>
            <person name="Sone E.D."/>
            <person name="Koren S."/>
            <person name="Silverstein K.A.T."/>
            <person name="Beckman K.B."/>
            <person name="Gohl D.M."/>
        </authorList>
    </citation>
    <scope>NUCLEOTIDE SEQUENCE</scope>
    <source>
        <strain evidence="3">Duluth1</strain>
        <tissue evidence="3">Whole animal</tissue>
    </source>
</reference>
<keyword evidence="4" id="KW-1185">Reference proteome</keyword>
<dbReference type="InterPro" id="IPR019169">
    <property type="entry name" value="Transmembrane_26"/>
</dbReference>
<dbReference type="EMBL" id="JAIWYP010000005">
    <property type="protein sequence ID" value="KAH3827185.1"/>
    <property type="molecule type" value="Genomic_DNA"/>
</dbReference>
<evidence type="ECO:0000313" key="3">
    <source>
        <dbReference type="EMBL" id="KAH3827185.1"/>
    </source>
</evidence>
<name>A0A9D4H250_DREPO</name>
<feature type="transmembrane region" description="Helical" evidence="2">
    <location>
        <begin position="7"/>
        <end position="28"/>
    </location>
</feature>